<reference evidence="4 5" key="1">
    <citation type="submission" date="2017-02" db="EMBL/GenBank/DDBJ databases">
        <authorList>
            <person name="Peterson S.W."/>
        </authorList>
    </citation>
    <scope>NUCLEOTIDE SEQUENCE [LARGE SCALE GENOMIC DNA]</scope>
    <source>
        <strain evidence="4 5">DSM 15102</strain>
    </source>
</reference>
<evidence type="ECO:0000259" key="3">
    <source>
        <dbReference type="PROSITE" id="PS50076"/>
    </source>
</evidence>
<evidence type="ECO:0000313" key="4">
    <source>
        <dbReference type="EMBL" id="SJZ43434.1"/>
    </source>
</evidence>
<dbReference type="Gene3D" id="1.10.287.110">
    <property type="entry name" value="DnaJ domain"/>
    <property type="match status" value="1"/>
</dbReference>
<keyword evidence="2" id="KW-0472">Membrane</keyword>
<feature type="transmembrane region" description="Helical" evidence="2">
    <location>
        <begin position="12"/>
        <end position="30"/>
    </location>
</feature>
<dbReference type="PRINTS" id="PR00625">
    <property type="entry name" value="JDOMAIN"/>
</dbReference>
<accession>A0A1T4KM07</accession>
<dbReference type="Proteomes" id="UP000196365">
    <property type="component" value="Unassembled WGS sequence"/>
</dbReference>
<evidence type="ECO:0000256" key="1">
    <source>
        <dbReference type="ARBA" id="ARBA00022705"/>
    </source>
</evidence>
<dbReference type="Pfam" id="PF00226">
    <property type="entry name" value="DnaJ"/>
    <property type="match status" value="1"/>
</dbReference>
<keyword evidence="5" id="KW-1185">Reference proteome</keyword>
<organism evidence="4 5">
    <name type="scientific">Garciella nitratireducens DSM 15102</name>
    <dbReference type="NCBI Taxonomy" id="1121911"/>
    <lineage>
        <taxon>Bacteria</taxon>
        <taxon>Bacillati</taxon>
        <taxon>Bacillota</taxon>
        <taxon>Clostridia</taxon>
        <taxon>Eubacteriales</taxon>
        <taxon>Eubacteriaceae</taxon>
        <taxon>Garciella</taxon>
    </lineage>
</organism>
<dbReference type="PANTHER" id="PTHR43096">
    <property type="entry name" value="DNAJ HOMOLOG 1, MITOCHONDRIAL-RELATED"/>
    <property type="match status" value="1"/>
</dbReference>
<dbReference type="PANTHER" id="PTHR43096:SF10">
    <property type="entry name" value="CHAPERONE PROTEIN DNAJ A6, CHLOROPLASTIC"/>
    <property type="match status" value="1"/>
</dbReference>
<dbReference type="InterPro" id="IPR001623">
    <property type="entry name" value="DnaJ_domain"/>
</dbReference>
<proteinExistence type="predicted"/>
<protein>
    <submittedName>
        <fullName evidence="4">DnaJ domain-containing protein</fullName>
    </submittedName>
</protein>
<keyword evidence="2" id="KW-0812">Transmembrane</keyword>
<dbReference type="RefSeq" id="WP_087678036.1">
    <property type="nucleotide sequence ID" value="NZ_FUWV01000002.1"/>
</dbReference>
<sequence length="269" mass="32012">MNFFKKSLGRILYFIAQALSFILDVIIGIAEVTVNMVTSINSIFAIIGAGGCFFLLIFSGPFGFFLLLNPVTLFLLFFLFIFPILGTTFISFLKYVKYMFTEFLFDRANYLIYGKKSKYNSFFEYGNKYRKEEAAKKERERQQKREQQQREWEERFRQWQEFQNSQRNTGQGRYEWYGQNNRSYRSNTGAYTNPSTEFIKKYEESCNLLGVNYDADKYQIKLAFRKKAKQYHPDINKNPNATEIFQQINDAYDFLSDENIERYKKLKGN</sequence>
<feature type="transmembrane region" description="Helical" evidence="2">
    <location>
        <begin position="73"/>
        <end position="93"/>
    </location>
</feature>
<evidence type="ECO:0000256" key="2">
    <source>
        <dbReference type="SAM" id="Phobius"/>
    </source>
</evidence>
<keyword evidence="2" id="KW-1133">Transmembrane helix</keyword>
<dbReference type="AlphaFoldDB" id="A0A1T4KM07"/>
<gene>
    <name evidence="4" type="ORF">SAMN02745973_00604</name>
</gene>
<dbReference type="GO" id="GO:0042026">
    <property type="term" value="P:protein refolding"/>
    <property type="evidence" value="ECO:0007669"/>
    <property type="project" value="TreeGrafter"/>
</dbReference>
<feature type="domain" description="J" evidence="3">
    <location>
        <begin position="204"/>
        <end position="267"/>
    </location>
</feature>
<evidence type="ECO:0000313" key="5">
    <source>
        <dbReference type="Proteomes" id="UP000196365"/>
    </source>
</evidence>
<dbReference type="InterPro" id="IPR036869">
    <property type="entry name" value="J_dom_sf"/>
</dbReference>
<dbReference type="EMBL" id="FUWV01000002">
    <property type="protein sequence ID" value="SJZ43434.1"/>
    <property type="molecule type" value="Genomic_DNA"/>
</dbReference>
<dbReference type="GO" id="GO:0005737">
    <property type="term" value="C:cytoplasm"/>
    <property type="evidence" value="ECO:0007669"/>
    <property type="project" value="TreeGrafter"/>
</dbReference>
<dbReference type="GO" id="GO:0006260">
    <property type="term" value="P:DNA replication"/>
    <property type="evidence" value="ECO:0007669"/>
    <property type="project" value="UniProtKB-KW"/>
</dbReference>
<dbReference type="GO" id="GO:0051082">
    <property type="term" value="F:unfolded protein binding"/>
    <property type="evidence" value="ECO:0007669"/>
    <property type="project" value="TreeGrafter"/>
</dbReference>
<dbReference type="CDD" id="cd06257">
    <property type="entry name" value="DnaJ"/>
    <property type="match status" value="1"/>
</dbReference>
<name>A0A1T4KM07_9FIRM</name>
<feature type="transmembrane region" description="Helical" evidence="2">
    <location>
        <begin position="42"/>
        <end position="67"/>
    </location>
</feature>
<dbReference type="PROSITE" id="PS50076">
    <property type="entry name" value="DNAJ_2"/>
    <property type="match status" value="1"/>
</dbReference>
<dbReference type="SMART" id="SM00271">
    <property type="entry name" value="DnaJ"/>
    <property type="match status" value="1"/>
</dbReference>
<dbReference type="OrthoDB" id="9779889at2"/>
<keyword evidence="1" id="KW-0235">DNA replication</keyword>
<dbReference type="SUPFAM" id="SSF46565">
    <property type="entry name" value="Chaperone J-domain"/>
    <property type="match status" value="1"/>
</dbReference>